<dbReference type="Gene3D" id="2.60.40.740">
    <property type="match status" value="1"/>
</dbReference>
<feature type="domain" description="DUF11" evidence="6">
    <location>
        <begin position="186"/>
        <end position="298"/>
    </location>
</feature>
<dbReference type="SUPFAM" id="SSF49384">
    <property type="entry name" value="Carbohydrate-binding domain"/>
    <property type="match status" value="1"/>
</dbReference>
<name>A0ABU1P5V0_9BACL</name>
<evidence type="ECO:0000256" key="3">
    <source>
        <dbReference type="ARBA" id="ARBA00022729"/>
    </source>
</evidence>
<feature type="domain" description="SD-repeat containing protein B" evidence="7">
    <location>
        <begin position="1232"/>
        <end position="1345"/>
    </location>
</feature>
<evidence type="ECO:0000259" key="7">
    <source>
        <dbReference type="Pfam" id="PF17210"/>
    </source>
</evidence>
<evidence type="ECO:0000313" key="9">
    <source>
        <dbReference type="Proteomes" id="UP001267290"/>
    </source>
</evidence>
<keyword evidence="5" id="KW-0472">Membrane</keyword>
<dbReference type="Proteomes" id="UP001267290">
    <property type="component" value="Unassembled WGS sequence"/>
</dbReference>
<dbReference type="Gene3D" id="2.60.40.10">
    <property type="entry name" value="Immunoglobulins"/>
    <property type="match status" value="6"/>
</dbReference>
<dbReference type="Pfam" id="PF01345">
    <property type="entry name" value="DUF11"/>
    <property type="match status" value="2"/>
</dbReference>
<comment type="caution">
    <text evidence="8">The sequence shown here is derived from an EMBL/GenBank/DDBJ whole genome shotgun (WGS) entry which is preliminary data.</text>
</comment>
<protein>
    <submittedName>
        <fullName evidence="8">Repeat protein (TIGR01451 family)</fullName>
    </submittedName>
</protein>
<keyword evidence="5" id="KW-1133">Transmembrane helix</keyword>
<dbReference type="InterPro" id="IPR033764">
    <property type="entry name" value="Sdr_B"/>
</dbReference>
<dbReference type="Pfam" id="PF17210">
    <property type="entry name" value="SdrD_B"/>
    <property type="match status" value="6"/>
</dbReference>
<feature type="domain" description="SD-repeat containing protein B" evidence="7">
    <location>
        <begin position="863"/>
        <end position="987"/>
    </location>
</feature>
<feature type="transmembrane region" description="Helical" evidence="5">
    <location>
        <begin position="1734"/>
        <end position="1754"/>
    </location>
</feature>
<keyword evidence="3" id="KW-0732">Signal</keyword>
<dbReference type="RefSeq" id="WP_310502525.1">
    <property type="nucleotide sequence ID" value="NZ_JAVDSB010000024.1"/>
</dbReference>
<dbReference type="Gene3D" id="2.60.40.3440">
    <property type="match status" value="1"/>
</dbReference>
<dbReference type="Pfam" id="PF17963">
    <property type="entry name" value="Big_9"/>
    <property type="match status" value="1"/>
</dbReference>
<evidence type="ECO:0000259" key="6">
    <source>
        <dbReference type="Pfam" id="PF01345"/>
    </source>
</evidence>
<evidence type="ECO:0000313" key="8">
    <source>
        <dbReference type="EMBL" id="MDR6555133.1"/>
    </source>
</evidence>
<feature type="domain" description="SD-repeat containing protein B" evidence="7">
    <location>
        <begin position="992"/>
        <end position="1106"/>
    </location>
</feature>
<evidence type="ECO:0000256" key="4">
    <source>
        <dbReference type="SAM" id="MobiDB-lite"/>
    </source>
</evidence>
<dbReference type="SUPFAM" id="SSF117074">
    <property type="entry name" value="Hypothetical protein PA1324"/>
    <property type="match status" value="6"/>
</dbReference>
<dbReference type="PANTHER" id="PTHR23303">
    <property type="entry name" value="CARBOXYPEPTIDASE REGULATORY REGION-CONTAINING"/>
    <property type="match status" value="1"/>
</dbReference>
<evidence type="ECO:0000256" key="1">
    <source>
        <dbReference type="ARBA" id="ARBA00004613"/>
    </source>
</evidence>
<dbReference type="InterPro" id="IPR008965">
    <property type="entry name" value="CBM2/CBM3_carb-bd_dom_sf"/>
</dbReference>
<dbReference type="PANTHER" id="PTHR23303:SF15">
    <property type="entry name" value="COLOSSIN-A"/>
    <property type="match status" value="1"/>
</dbReference>
<dbReference type="InterPro" id="IPR013783">
    <property type="entry name" value="Ig-like_fold"/>
</dbReference>
<feature type="region of interest" description="Disordered" evidence="4">
    <location>
        <begin position="1592"/>
        <end position="1642"/>
    </location>
</feature>
<gene>
    <name evidence="8" type="ORF">J2736_006387</name>
</gene>
<feature type="compositionally biased region" description="Pro residues" evidence="4">
    <location>
        <begin position="1592"/>
        <end position="1606"/>
    </location>
</feature>
<accession>A0ABU1P5V0</accession>
<feature type="domain" description="DUF11" evidence="6">
    <location>
        <begin position="47"/>
        <end position="156"/>
    </location>
</feature>
<feature type="domain" description="SD-repeat containing protein B" evidence="7">
    <location>
        <begin position="1352"/>
        <end position="1464"/>
    </location>
</feature>
<evidence type="ECO:0000256" key="5">
    <source>
        <dbReference type="SAM" id="Phobius"/>
    </source>
</evidence>
<keyword evidence="2" id="KW-0964">Secreted</keyword>
<dbReference type="InterPro" id="IPR047589">
    <property type="entry name" value="DUF11_rpt"/>
</dbReference>
<reference evidence="8 9" key="1">
    <citation type="submission" date="2023-07" db="EMBL/GenBank/DDBJ databases">
        <title>Sorghum-associated microbial communities from plants grown in Nebraska, USA.</title>
        <authorList>
            <person name="Schachtman D."/>
        </authorList>
    </citation>
    <scope>NUCLEOTIDE SEQUENCE [LARGE SCALE GENOMIC DNA]</scope>
    <source>
        <strain evidence="8 9">CC258</strain>
    </source>
</reference>
<proteinExistence type="predicted"/>
<evidence type="ECO:0000256" key="2">
    <source>
        <dbReference type="ARBA" id="ARBA00022525"/>
    </source>
</evidence>
<comment type="subcellular location">
    <subcellularLocation>
        <location evidence="1">Secreted</location>
    </subcellularLocation>
</comment>
<dbReference type="InterPro" id="IPR001434">
    <property type="entry name" value="OmcB-like_DUF11"/>
</dbReference>
<dbReference type="NCBIfam" id="TIGR01451">
    <property type="entry name" value="B_ant_repeat"/>
    <property type="match status" value="1"/>
</dbReference>
<feature type="compositionally biased region" description="Low complexity" evidence="4">
    <location>
        <begin position="1607"/>
        <end position="1619"/>
    </location>
</feature>
<dbReference type="InterPro" id="IPR051417">
    <property type="entry name" value="SDr/BOS_complex"/>
</dbReference>
<keyword evidence="9" id="KW-1185">Reference proteome</keyword>
<feature type="domain" description="SD-repeat containing protein B" evidence="7">
    <location>
        <begin position="1110"/>
        <end position="1228"/>
    </location>
</feature>
<dbReference type="EMBL" id="JAVDSB010000024">
    <property type="protein sequence ID" value="MDR6555133.1"/>
    <property type="molecule type" value="Genomic_DNA"/>
</dbReference>
<organism evidence="8 9">
    <name type="scientific">Paenibacillus qinlingensis</name>
    <dbReference type="NCBI Taxonomy" id="1837343"/>
    <lineage>
        <taxon>Bacteria</taxon>
        <taxon>Bacillati</taxon>
        <taxon>Bacillota</taxon>
        <taxon>Bacilli</taxon>
        <taxon>Bacillales</taxon>
        <taxon>Paenibacillaceae</taxon>
        <taxon>Paenibacillus</taxon>
    </lineage>
</organism>
<feature type="domain" description="SD-repeat containing protein B" evidence="7">
    <location>
        <begin position="1468"/>
        <end position="1580"/>
    </location>
</feature>
<keyword evidence="5" id="KW-0812">Transmembrane</keyword>
<sequence>MRQLSSRVKKKRAMLQFRNKILILLFTLSLGVLPYYNFVAIAASVNLTLEKSVDKTTAKPGETITFTIKYANPSTTVAAEDMVITDILPPTLDYIDVDTTTDVATVDATAGTVKFNMIHILPAGKTGVLKLRAKFKEGVTRQGDIAQNTATATAANGVPTSSTAQAVTATVDAPDWLIEKSKINPTVDPALDSEVTYEVKLKGNSKLGGSNISHVGVYDTLPPNSTFVSATGGGVYDSVYGSVYWNIPTLNVGQQVTYQVVLKFPSPPFNIGNSVTNSVYAAGTSLAGTALMTNVAHVTHLLAAPTPGIYGINKDARQSNDEYAIGQIVDYKINSFGNSGNVPLNSLIVEDAIPAQINLTKVTTGSYVNNSGVTVSVFYQKNNINTWFPWNGGSGLSTSTSQDLVVSSLGLAGADYVSKVKWEYSGAPAGFRVASDLHVYGELLSTDHNANPVATNQVIPNTATVTATYLAASLTNSDTVTIKVVNPQPWIVADKSVVGSSTVNLGDTVTYKLRVQNHPYATGNLTSPTILEFFPKELDDFTIVSEDQTHAHTGGTINFSHTTPTVGTVTYSVYNWTFAGAVLQPGDYIDVTIRGKIKTDALNGNFSNTMYAASSVTDTFRSDVPTIPDSINWDANGTTTKFVSDTANVYVKFRGSLESIKWVKGELDSGFSKYPATGKTLPGGKAMYQLRVKNADSNGPISNIVIIDKLPRIGDTGVIDLSERDTEWRPYLVNPVTGPDGVALNSEIKVYYSTKNNPNVSDLSDPLHRSTSSDWTTTIPDDITTVKALKFDFGNMSLSRGESVTLEWDMRAPVSAPRNKIAWNSFGYGATYPDSSGPQAFLPSEPIKVGFGVESIDPAGTSNLGDFIWADTNADGIQDAGEVGINAVLVNLYRASAPTTRIAYTRTGFEHGTNKPGYYEFPNLIADNYIVEFVMPSGSYYLSPQDNPSATDATDSDFALYDSGDQTYRTQVSLPANTTNMTLDAGIYTKGEIGDFIWNDLNANGKQDSGEPGISGATVKLFKSSDLDPAHVLQTTTTDASGKYLFPQLDPAHYTVQFINPIGYKPTLRDQGADDAKDSDRDVITGFSHSIALTSGKQDHSVDAGFYLGEIGDLVWYDRNANGVQDAGEPGISGVTVKLFDASHLAAALMTTTTSSSGIYNFSSLLPGSYVVKFTRPAAYNFFSSANQGADDSKDSDAIFTTREASEATINNISLLDGGRDYTFDVGLYKPASLGDKVFLDANKNGIQDTGEAPVPGVVVKLYSNTDPTHAISTQTTDVAGLYKFENLDPGSYIVEFVKPQGYGLSAKNQGGNTALDSDADLATGKTSVVTLSAGDDNITIDAGLYLLTDGSLGDIVWHDLNANGLQDTGEPGIPGVTVELYTAGTATLLGTQTTDAGGRYLFTNLLNTGSYQVKFIAPAGYKKSPINVGSDDSKDSDADLTTGLSHSISLLTTVNDLTIDAGYYKLAKLGDRVFLDSNKNGLQDATDAGYPKMTVKLYLTSNPSVVLDTQETDVNGNYLFENLEPGSYDVAFQPVSGYLFSTSLIGPDRAVDSNPNSSGRVTGIVLQSGDDDRTIDAGIYLQPIFYGPGPVPTPSVTPTPTPKPSVTPGVTPSATPKPSTTPSPAPSATPAAPITTDEDTSVEGIIPVVSPKAEESIYVAPGNGDVELTDDGKWIYTPKEGFNGTDGFTIAIKEPDDSITYHDVQVRVLPKGKKNGSAASLVPKTGQQAYSNFYLTGLAMVVAGLSVFGATRWQQRRNK</sequence>